<dbReference type="InterPro" id="IPR057727">
    <property type="entry name" value="WCX_dom"/>
</dbReference>
<evidence type="ECO:0000256" key="1">
    <source>
        <dbReference type="ARBA" id="ARBA00023015"/>
    </source>
</evidence>
<dbReference type="InterPro" id="IPR001034">
    <property type="entry name" value="DeoR_HTH"/>
</dbReference>
<dbReference type="InterPro" id="IPR036388">
    <property type="entry name" value="WH-like_DNA-bd_sf"/>
</dbReference>
<dbReference type="Pfam" id="PF13280">
    <property type="entry name" value="WYL"/>
    <property type="match status" value="1"/>
</dbReference>
<dbReference type="GO" id="GO:0003677">
    <property type="term" value="F:DNA binding"/>
    <property type="evidence" value="ECO:0007669"/>
    <property type="project" value="UniProtKB-KW"/>
</dbReference>
<accession>A0ABU0PDN9</accession>
<sequence>MRADRLISALLYLQGQPRVTARELAEELEVSVATARRDLEALSTAGIPVYPQPGRHGGWALLGGARTDLTGLKSGEVQALFLLLGPVVAADPEATSALRKLTAALPSTFRADAEAAAAATVNDRGRWGADSPASVAHLTLLREAIVARRRIRLAYSGRNGQSDRVVEPCGVVEKGENWYLVADTPRGRRTFRVDRIMSLESIDEHFERPSDLNLDEIWRSISDEVEDHRSGEHAIVRVAAEHVDVLRAQFGRHCHLVSEEDGHALVDVAASTPLDIARWLAGWGSQADVVEGDAVRSELVRLGEELVRSHGRTGLGAGIA</sequence>
<dbReference type="PROSITE" id="PS52050">
    <property type="entry name" value="WYL"/>
    <property type="match status" value="1"/>
</dbReference>
<dbReference type="InterPro" id="IPR028349">
    <property type="entry name" value="PafC-like"/>
</dbReference>
<organism evidence="4 5">
    <name type="scientific">Microbacterium murale</name>
    <dbReference type="NCBI Taxonomy" id="1081040"/>
    <lineage>
        <taxon>Bacteria</taxon>
        <taxon>Bacillati</taxon>
        <taxon>Actinomycetota</taxon>
        <taxon>Actinomycetes</taxon>
        <taxon>Micrococcales</taxon>
        <taxon>Microbacteriaceae</taxon>
        <taxon>Microbacterium</taxon>
    </lineage>
</organism>
<evidence type="ECO:0000259" key="3">
    <source>
        <dbReference type="PROSITE" id="PS51000"/>
    </source>
</evidence>
<keyword evidence="4" id="KW-0238">DNA-binding</keyword>
<keyword evidence="1" id="KW-0805">Transcription regulation</keyword>
<reference evidence="4 5" key="1">
    <citation type="submission" date="2023-07" db="EMBL/GenBank/DDBJ databases">
        <title>Comparative genomics of wheat-associated soil bacteria to identify genetic determinants of phenazine resistance.</title>
        <authorList>
            <person name="Mouncey N."/>
        </authorList>
    </citation>
    <scope>NUCLEOTIDE SEQUENCE [LARGE SCALE GENOMIC DNA]</scope>
    <source>
        <strain evidence="4 5">W2I7</strain>
    </source>
</reference>
<feature type="domain" description="HTH deoR-type" evidence="3">
    <location>
        <begin position="2"/>
        <end position="61"/>
    </location>
</feature>
<dbReference type="Gene3D" id="1.10.10.10">
    <property type="entry name" value="Winged helix-like DNA-binding domain superfamily/Winged helix DNA-binding domain"/>
    <property type="match status" value="1"/>
</dbReference>
<evidence type="ECO:0000256" key="2">
    <source>
        <dbReference type="ARBA" id="ARBA00023163"/>
    </source>
</evidence>
<dbReference type="InterPro" id="IPR051534">
    <property type="entry name" value="CBASS_pafABC_assoc_protein"/>
</dbReference>
<proteinExistence type="predicted"/>
<dbReference type="InterPro" id="IPR026881">
    <property type="entry name" value="WYL_dom"/>
</dbReference>
<protein>
    <submittedName>
        <fullName evidence="4">DNA-binding transcriptional regulator YafY</fullName>
    </submittedName>
</protein>
<dbReference type="Pfam" id="PF08279">
    <property type="entry name" value="HTH_11"/>
    <property type="match status" value="1"/>
</dbReference>
<dbReference type="EMBL" id="JAUSXK010000001">
    <property type="protein sequence ID" value="MDQ0644801.1"/>
    <property type="molecule type" value="Genomic_DNA"/>
</dbReference>
<dbReference type="PIRSF" id="PIRSF016838">
    <property type="entry name" value="PafC"/>
    <property type="match status" value="1"/>
</dbReference>
<keyword evidence="2" id="KW-0804">Transcription</keyword>
<gene>
    <name evidence="4" type="ORF">QFZ46_002961</name>
</gene>
<comment type="caution">
    <text evidence="4">The sequence shown here is derived from an EMBL/GenBank/DDBJ whole genome shotgun (WGS) entry which is preliminary data.</text>
</comment>
<name>A0ABU0PDN9_9MICO</name>
<dbReference type="Pfam" id="PF25583">
    <property type="entry name" value="WCX"/>
    <property type="match status" value="1"/>
</dbReference>
<dbReference type="RefSeq" id="WP_307362959.1">
    <property type="nucleotide sequence ID" value="NZ_JAUSXK010000001.1"/>
</dbReference>
<dbReference type="Proteomes" id="UP001239085">
    <property type="component" value="Unassembled WGS sequence"/>
</dbReference>
<dbReference type="PANTHER" id="PTHR34580:SF1">
    <property type="entry name" value="PROTEIN PAFC"/>
    <property type="match status" value="1"/>
</dbReference>
<evidence type="ECO:0000313" key="4">
    <source>
        <dbReference type="EMBL" id="MDQ0644801.1"/>
    </source>
</evidence>
<dbReference type="InterPro" id="IPR036390">
    <property type="entry name" value="WH_DNA-bd_sf"/>
</dbReference>
<dbReference type="PANTHER" id="PTHR34580">
    <property type="match status" value="1"/>
</dbReference>
<dbReference type="PROSITE" id="PS51000">
    <property type="entry name" value="HTH_DEOR_2"/>
    <property type="match status" value="1"/>
</dbReference>
<keyword evidence="5" id="KW-1185">Reference proteome</keyword>
<evidence type="ECO:0000313" key="5">
    <source>
        <dbReference type="Proteomes" id="UP001239085"/>
    </source>
</evidence>
<dbReference type="InterPro" id="IPR013196">
    <property type="entry name" value="HTH_11"/>
</dbReference>
<dbReference type="SUPFAM" id="SSF46785">
    <property type="entry name" value="Winged helix' DNA-binding domain"/>
    <property type="match status" value="1"/>
</dbReference>